<comment type="caution">
    <text evidence="2">The sequence shown here is derived from an EMBL/GenBank/DDBJ whole genome shotgun (WGS) entry which is preliminary data.</text>
</comment>
<dbReference type="EMBL" id="JAEIJD010000001">
    <property type="protein sequence ID" value="MBI6628724.1"/>
    <property type="molecule type" value="Genomic_DNA"/>
</dbReference>
<feature type="transmembrane region" description="Helical" evidence="1">
    <location>
        <begin position="74"/>
        <end position="99"/>
    </location>
</feature>
<evidence type="ECO:0000313" key="3">
    <source>
        <dbReference type="Proteomes" id="UP000613255"/>
    </source>
</evidence>
<keyword evidence="1" id="KW-0812">Transmembrane</keyword>
<proteinExistence type="predicted"/>
<sequence>MSGLRKIYLALAVLGAVHSLYWFGRWALEGGFDVSHLANPLRVGAANGGLAWELALAVVTLTVWVLAEIAVRRNWIALIAIPATLVMGIGCGLPLYLFLRTRPVH</sequence>
<feature type="transmembrane region" description="Helical" evidence="1">
    <location>
        <begin position="44"/>
        <end position="67"/>
    </location>
</feature>
<dbReference type="InterPro" id="IPR021362">
    <property type="entry name" value="DUF2834"/>
</dbReference>
<dbReference type="Proteomes" id="UP000613255">
    <property type="component" value="Unassembled WGS sequence"/>
</dbReference>
<evidence type="ECO:0000313" key="2">
    <source>
        <dbReference type="EMBL" id="MBI6628724.1"/>
    </source>
</evidence>
<name>A0A934M2E2_9RHOB</name>
<dbReference type="RefSeq" id="WP_198684723.1">
    <property type="nucleotide sequence ID" value="NZ_JAEIJD010000001.1"/>
</dbReference>
<dbReference type="AlphaFoldDB" id="A0A934M2E2"/>
<dbReference type="Pfam" id="PF11196">
    <property type="entry name" value="DUF2834"/>
    <property type="match status" value="1"/>
</dbReference>
<organism evidence="2 3">
    <name type="scientific">Pontibaca salina</name>
    <dbReference type="NCBI Taxonomy" id="2795731"/>
    <lineage>
        <taxon>Bacteria</taxon>
        <taxon>Pseudomonadati</taxon>
        <taxon>Pseudomonadota</taxon>
        <taxon>Alphaproteobacteria</taxon>
        <taxon>Rhodobacterales</taxon>
        <taxon>Roseobacteraceae</taxon>
        <taxon>Pontibaca</taxon>
    </lineage>
</organism>
<keyword evidence="1" id="KW-1133">Transmembrane helix</keyword>
<reference evidence="2" key="1">
    <citation type="submission" date="2020-12" db="EMBL/GenBank/DDBJ databases">
        <title>Pontibaca salina gen. nov., sp. nov., isolated from marine sediment.</title>
        <authorList>
            <person name="Bo J."/>
            <person name="Wang S."/>
            <person name="Song X."/>
            <person name="Du Z."/>
        </authorList>
    </citation>
    <scope>NUCLEOTIDE SEQUENCE</scope>
    <source>
        <strain evidence="2">S1109L</strain>
    </source>
</reference>
<protein>
    <submittedName>
        <fullName evidence="2">DUF2834 domain-containing protein</fullName>
    </submittedName>
</protein>
<keyword evidence="3" id="KW-1185">Reference proteome</keyword>
<keyword evidence="1" id="KW-0472">Membrane</keyword>
<feature type="transmembrane region" description="Helical" evidence="1">
    <location>
        <begin position="7"/>
        <end position="24"/>
    </location>
</feature>
<gene>
    <name evidence="2" type="ORF">JAO82_02405</name>
</gene>
<accession>A0A934M2E2</accession>
<evidence type="ECO:0000256" key="1">
    <source>
        <dbReference type="SAM" id="Phobius"/>
    </source>
</evidence>